<protein>
    <submittedName>
        <fullName evidence="2">Uncharacterized protein</fullName>
    </submittedName>
</protein>
<accession>A0AAJ5DA38</accession>
<sequence>MNWVKVAVAIIIIIVILNVLNLFIWFNLKSQGNSEQQHSKLEKEVIIEIQNND</sequence>
<evidence type="ECO:0000256" key="1">
    <source>
        <dbReference type="SAM" id="Phobius"/>
    </source>
</evidence>
<reference evidence="2 3" key="1">
    <citation type="submission" date="2018-06" db="EMBL/GenBank/DDBJ databases">
        <authorList>
            <consortium name="Pathogen Informatics"/>
            <person name="Doyle S."/>
        </authorList>
    </citation>
    <scope>NUCLEOTIDE SEQUENCE [LARGE SCALE GENOMIC DNA]</scope>
    <source>
        <strain evidence="2 3">NCTC10338</strain>
    </source>
</reference>
<evidence type="ECO:0000313" key="2">
    <source>
        <dbReference type="EMBL" id="SUV17612.1"/>
    </source>
</evidence>
<gene>
    <name evidence="2" type="ORF">NCTC10338_02717</name>
</gene>
<dbReference type="Proteomes" id="UP000255295">
    <property type="component" value="Unassembled WGS sequence"/>
</dbReference>
<evidence type="ECO:0000313" key="3">
    <source>
        <dbReference type="Proteomes" id="UP000255295"/>
    </source>
</evidence>
<organism evidence="2 3">
    <name type="scientific">Lysinibacillus sphaericus</name>
    <name type="common">Bacillus sphaericus</name>
    <dbReference type="NCBI Taxonomy" id="1421"/>
    <lineage>
        <taxon>Bacteria</taxon>
        <taxon>Bacillati</taxon>
        <taxon>Bacillota</taxon>
        <taxon>Bacilli</taxon>
        <taxon>Bacillales</taxon>
        <taxon>Bacillaceae</taxon>
        <taxon>Lysinibacillus</taxon>
    </lineage>
</organism>
<feature type="transmembrane region" description="Helical" evidence="1">
    <location>
        <begin position="6"/>
        <end position="28"/>
    </location>
</feature>
<keyword evidence="1" id="KW-0472">Membrane</keyword>
<dbReference type="AlphaFoldDB" id="A0AAJ5DA38"/>
<keyword evidence="1" id="KW-1133">Transmembrane helix</keyword>
<name>A0AAJ5DA38_LYSSH</name>
<dbReference type="EMBL" id="UFSZ01000001">
    <property type="protein sequence ID" value="SUV17612.1"/>
    <property type="molecule type" value="Genomic_DNA"/>
</dbReference>
<comment type="caution">
    <text evidence="2">The sequence shown here is derived from an EMBL/GenBank/DDBJ whole genome shotgun (WGS) entry which is preliminary data.</text>
</comment>
<keyword evidence="1" id="KW-0812">Transmembrane</keyword>
<proteinExistence type="predicted"/>